<dbReference type="InterPro" id="IPR029001">
    <property type="entry name" value="ITPase-like_fam"/>
</dbReference>
<keyword evidence="4" id="KW-0963">Cytoplasm</keyword>
<sequence length="189" mass="21398">MKYILASASARRQQFLKDLGIDFELRLSPTNESYPPELQGAEIPMYIAQQKAIPLLPTLKKEEVLITADTLIWFEGEAIGKPKDYTDAFQTLSRFSGHSHEVITAVCLATTEKQVAFYDTTLVTFATLTPEMIDYYLTHYQPYDKAGSYGIQEWIGAVGIRSIQGSYNNVVGFPTQLFWEQLKLVKSEK</sequence>
<comment type="catalytic activity">
    <reaction evidence="4">
        <text>dTTP + H2O = dTMP + diphosphate + H(+)</text>
        <dbReference type="Rhea" id="RHEA:28534"/>
        <dbReference type="ChEBI" id="CHEBI:15377"/>
        <dbReference type="ChEBI" id="CHEBI:15378"/>
        <dbReference type="ChEBI" id="CHEBI:33019"/>
        <dbReference type="ChEBI" id="CHEBI:37568"/>
        <dbReference type="ChEBI" id="CHEBI:63528"/>
        <dbReference type="EC" id="3.6.1.9"/>
    </reaction>
</comment>
<dbReference type="GeneID" id="85017028"/>
<dbReference type="GO" id="GO:0005737">
    <property type="term" value="C:cytoplasm"/>
    <property type="evidence" value="ECO:0007669"/>
    <property type="project" value="UniProtKB-SubCell"/>
</dbReference>
<name>A0A1H2V294_9FLAO</name>
<feature type="site" description="Important for substrate specificity" evidence="4">
    <location>
        <position position="70"/>
    </location>
</feature>
<dbReference type="InterPro" id="IPR003697">
    <property type="entry name" value="Maf-like"/>
</dbReference>
<keyword evidence="3 4" id="KW-0546">Nucleotide metabolism</keyword>
<dbReference type="NCBIfam" id="TIGR00172">
    <property type="entry name" value="maf"/>
    <property type="match status" value="1"/>
</dbReference>
<feature type="active site" description="Proton acceptor" evidence="4">
    <location>
        <position position="69"/>
    </location>
</feature>
<evidence type="ECO:0000256" key="1">
    <source>
        <dbReference type="ARBA" id="ARBA00001968"/>
    </source>
</evidence>
<proteinExistence type="inferred from homology"/>
<dbReference type="CDD" id="cd00555">
    <property type="entry name" value="Maf"/>
    <property type="match status" value="1"/>
</dbReference>
<protein>
    <recommendedName>
        <fullName evidence="4">dTTP/UTP pyrophosphatase</fullName>
        <shortName evidence="4">dTTPase/UTPase</shortName>
        <ecNumber evidence="4">3.6.1.9</ecNumber>
    </recommendedName>
    <alternativeName>
        <fullName evidence="4">Nucleoside triphosphate pyrophosphatase</fullName>
    </alternativeName>
    <alternativeName>
        <fullName evidence="4">Nucleotide pyrophosphatase</fullName>
        <shortName evidence="4">Nucleotide PPase</shortName>
    </alternativeName>
</protein>
<evidence type="ECO:0000256" key="3">
    <source>
        <dbReference type="ARBA" id="ARBA00023080"/>
    </source>
</evidence>
<feature type="site" description="Important for substrate specificity" evidence="4">
    <location>
        <position position="11"/>
    </location>
</feature>
<dbReference type="GO" id="GO:0047429">
    <property type="term" value="F:nucleoside triphosphate diphosphatase activity"/>
    <property type="evidence" value="ECO:0007669"/>
    <property type="project" value="UniProtKB-EC"/>
</dbReference>
<dbReference type="OrthoDB" id="9807767at2"/>
<keyword evidence="6" id="KW-1185">Reference proteome</keyword>
<dbReference type="PIRSF" id="PIRSF006305">
    <property type="entry name" value="Maf"/>
    <property type="match status" value="1"/>
</dbReference>
<comment type="similarity">
    <text evidence="4">Belongs to the Maf family. YhdE subfamily.</text>
</comment>
<comment type="caution">
    <text evidence="5">The sequence shown here is derived from an EMBL/GenBank/DDBJ whole genome shotgun (WGS) entry which is preliminary data.</text>
</comment>
<dbReference type="Proteomes" id="UP000182771">
    <property type="component" value="Unassembled WGS sequence"/>
</dbReference>
<dbReference type="HAMAP" id="MF_00528">
    <property type="entry name" value="Maf"/>
    <property type="match status" value="1"/>
</dbReference>
<dbReference type="PANTHER" id="PTHR43213:SF5">
    <property type="entry name" value="BIFUNCTIONAL DTTP_UTP PYROPHOSPHATASE_METHYLTRANSFERASE PROTEIN-RELATED"/>
    <property type="match status" value="1"/>
</dbReference>
<dbReference type="GO" id="GO:0009117">
    <property type="term" value="P:nucleotide metabolic process"/>
    <property type="evidence" value="ECO:0007669"/>
    <property type="project" value="UniProtKB-KW"/>
</dbReference>
<comment type="catalytic activity">
    <reaction evidence="4">
        <text>UTP + H2O = UMP + diphosphate + H(+)</text>
        <dbReference type="Rhea" id="RHEA:29395"/>
        <dbReference type="ChEBI" id="CHEBI:15377"/>
        <dbReference type="ChEBI" id="CHEBI:15378"/>
        <dbReference type="ChEBI" id="CHEBI:33019"/>
        <dbReference type="ChEBI" id="CHEBI:46398"/>
        <dbReference type="ChEBI" id="CHEBI:57865"/>
        <dbReference type="EC" id="3.6.1.9"/>
    </reaction>
</comment>
<comment type="caution">
    <text evidence="4">Lacks conserved residue(s) required for the propagation of feature annotation.</text>
</comment>
<keyword evidence="2 4" id="KW-0378">Hydrolase</keyword>
<comment type="cofactor">
    <cofactor evidence="1 4">
        <name>a divalent metal cation</name>
        <dbReference type="ChEBI" id="CHEBI:60240"/>
    </cofactor>
</comment>
<comment type="function">
    <text evidence="4">Nucleoside triphosphate pyrophosphatase that hydrolyzes dTTP and UTP. May have a dual role in cell division arrest and in preventing the incorporation of modified nucleotides into cellular nucleic acids.</text>
</comment>
<gene>
    <name evidence="5" type="ORF">SAMN05444420_10337</name>
</gene>
<dbReference type="PANTHER" id="PTHR43213">
    <property type="entry name" value="BIFUNCTIONAL DTTP/UTP PYROPHOSPHATASE/METHYLTRANSFERASE PROTEIN-RELATED"/>
    <property type="match status" value="1"/>
</dbReference>
<dbReference type="AlphaFoldDB" id="A0A1H2V294"/>
<feature type="site" description="Important for substrate specificity" evidence="4">
    <location>
        <position position="152"/>
    </location>
</feature>
<dbReference type="SUPFAM" id="SSF52972">
    <property type="entry name" value="ITPase-like"/>
    <property type="match status" value="1"/>
</dbReference>
<evidence type="ECO:0000256" key="2">
    <source>
        <dbReference type="ARBA" id="ARBA00022801"/>
    </source>
</evidence>
<dbReference type="Gene3D" id="3.90.950.10">
    <property type="match status" value="1"/>
</dbReference>
<organism evidence="5 6">
    <name type="scientific">Capnocytophaga granulosa</name>
    <dbReference type="NCBI Taxonomy" id="45242"/>
    <lineage>
        <taxon>Bacteria</taxon>
        <taxon>Pseudomonadati</taxon>
        <taxon>Bacteroidota</taxon>
        <taxon>Flavobacteriia</taxon>
        <taxon>Flavobacteriales</taxon>
        <taxon>Flavobacteriaceae</taxon>
        <taxon>Capnocytophaga</taxon>
    </lineage>
</organism>
<accession>A0A1H2V294</accession>
<dbReference type="EC" id="3.6.1.9" evidence="4"/>
<evidence type="ECO:0000313" key="5">
    <source>
        <dbReference type="EMBL" id="SDW62452.1"/>
    </source>
</evidence>
<reference evidence="5 6" key="1">
    <citation type="submission" date="2016-10" db="EMBL/GenBank/DDBJ databases">
        <authorList>
            <person name="Varghese N."/>
            <person name="Submissions S."/>
        </authorList>
    </citation>
    <scope>NUCLEOTIDE SEQUENCE [LARGE SCALE GENOMIC DNA]</scope>
    <source>
        <strain evidence="5 6">DSM 11449</strain>
    </source>
</reference>
<dbReference type="Pfam" id="PF02545">
    <property type="entry name" value="Maf"/>
    <property type="match status" value="1"/>
</dbReference>
<dbReference type="RefSeq" id="WP_016420416.1">
    <property type="nucleotide sequence ID" value="NZ_FNND01000003.1"/>
</dbReference>
<evidence type="ECO:0000256" key="4">
    <source>
        <dbReference type="HAMAP-Rule" id="MF_00528"/>
    </source>
</evidence>
<evidence type="ECO:0000313" key="6">
    <source>
        <dbReference type="Proteomes" id="UP000182771"/>
    </source>
</evidence>
<comment type="subcellular location">
    <subcellularLocation>
        <location evidence="4">Cytoplasm</location>
    </subcellularLocation>
</comment>
<dbReference type="EMBL" id="FNND01000003">
    <property type="protein sequence ID" value="SDW62452.1"/>
    <property type="molecule type" value="Genomic_DNA"/>
</dbReference>